<keyword evidence="3" id="KW-1185">Reference proteome</keyword>
<organism evidence="1 4">
    <name type="scientific">Myxococcus virescens</name>
    <dbReference type="NCBI Taxonomy" id="83456"/>
    <lineage>
        <taxon>Bacteria</taxon>
        <taxon>Pseudomonadati</taxon>
        <taxon>Myxococcota</taxon>
        <taxon>Myxococcia</taxon>
        <taxon>Myxococcales</taxon>
        <taxon>Cystobacterineae</taxon>
        <taxon>Myxococcaceae</taxon>
        <taxon>Myxococcus</taxon>
    </lineage>
</organism>
<dbReference type="Proteomes" id="UP000321224">
    <property type="component" value="Unassembled WGS sequence"/>
</dbReference>
<protein>
    <recommendedName>
        <fullName evidence="5">HTH HARE-type domain-containing protein</fullName>
    </recommendedName>
</protein>
<evidence type="ECO:0008006" key="5">
    <source>
        <dbReference type="Google" id="ProtNLM"/>
    </source>
</evidence>
<comment type="caution">
    <text evidence="1">The sequence shown here is derived from an EMBL/GenBank/DDBJ whole genome shotgun (WGS) entry which is preliminary data.</text>
</comment>
<evidence type="ECO:0000313" key="1">
    <source>
        <dbReference type="EMBL" id="GEL75325.1"/>
    </source>
</evidence>
<sequence>MSSLWEQLSEHLPSVLPDSPEYAVNGTELMRRVRPKLKGNYTENTIRVHFSRMAADSTSVIAKVDSGHGYYLRKPATVVESPSVEPTSATPVQMPADGLNGAGIGATPEEKFRALFIKYAELENRFAMRMDHTRAERAEAGVNKWKFPDVVLLDWDVGQVADEGYRLDRNLLEVKRSLGEQPFRLTSVELKVSLSLASFRENFFQCVSNSKWAHHSLLAVAYPIDDTTLVEELRRLGTSYDVTIISYSLDPNQFQRLPSAESILGMSDEEFDDVAKLVKISTVATGRQRIGLDWEHIKDMRDRTGDFIVLFEWIAHCLKEGRPFSHADFFDITEIQRRYA</sequence>
<reference evidence="2 3" key="1">
    <citation type="submission" date="2016-10" db="EMBL/GenBank/DDBJ databases">
        <authorList>
            <person name="Varghese N."/>
            <person name="Submissions S."/>
        </authorList>
    </citation>
    <scope>NUCLEOTIDE SEQUENCE [LARGE SCALE GENOMIC DNA]</scope>
    <source>
        <strain evidence="2 3">DSM 2260</strain>
    </source>
</reference>
<dbReference type="EMBL" id="FNAJ01000031">
    <property type="protein sequence ID" value="SDF32827.1"/>
    <property type="molecule type" value="Genomic_DNA"/>
</dbReference>
<evidence type="ECO:0000313" key="4">
    <source>
        <dbReference type="Proteomes" id="UP000321224"/>
    </source>
</evidence>
<dbReference type="AlphaFoldDB" id="A0A511HPN8"/>
<evidence type="ECO:0000313" key="2">
    <source>
        <dbReference type="EMBL" id="SDF32827.1"/>
    </source>
</evidence>
<proteinExistence type="predicted"/>
<reference evidence="1 4" key="2">
    <citation type="submission" date="2019-07" db="EMBL/GenBank/DDBJ databases">
        <title>Whole genome shotgun sequence of Myxococcus virescens NBRC 100334.</title>
        <authorList>
            <person name="Hosoyama A."/>
            <person name="Uohara A."/>
            <person name="Ohji S."/>
            <person name="Ichikawa N."/>
        </authorList>
    </citation>
    <scope>NUCLEOTIDE SEQUENCE [LARGE SCALE GENOMIC DNA]</scope>
    <source>
        <strain evidence="1 4">NBRC 100334</strain>
    </source>
</reference>
<name>A0A511HPN8_9BACT</name>
<dbReference type="EMBL" id="BJVY01000068">
    <property type="protein sequence ID" value="GEL75325.1"/>
    <property type="molecule type" value="Genomic_DNA"/>
</dbReference>
<accession>A0A511HPN8</accession>
<dbReference type="Proteomes" id="UP000198717">
    <property type="component" value="Unassembled WGS sequence"/>
</dbReference>
<gene>
    <name evidence="1" type="ORF">MVI01_71090</name>
    <name evidence="2" type="ORF">SAMN04488504_13119</name>
</gene>
<evidence type="ECO:0000313" key="3">
    <source>
        <dbReference type="Proteomes" id="UP000198717"/>
    </source>
</evidence>